<reference evidence="2" key="1">
    <citation type="submission" date="2021-05" db="EMBL/GenBank/DDBJ databases">
        <title>The genome of the haptophyte Pavlova lutheri (Diacronema luteri, Pavlovales) - a model for lipid biosynthesis in eukaryotic algae.</title>
        <authorList>
            <person name="Hulatt C.J."/>
            <person name="Posewitz M.C."/>
        </authorList>
    </citation>
    <scope>NUCLEOTIDE SEQUENCE</scope>
    <source>
        <strain evidence="2">NIVA-4/92</strain>
    </source>
</reference>
<name>A0A8J6CBQ6_DIALT</name>
<dbReference type="PANTHER" id="PTHR42860:SF1">
    <property type="entry name" value="VITAMIN B12-BINDING PROTEIN"/>
    <property type="match status" value="1"/>
</dbReference>
<keyword evidence="3" id="KW-1185">Reference proteome</keyword>
<protein>
    <recommendedName>
        <fullName evidence="1">Fe/B12 periplasmic-binding domain-containing protein</fullName>
    </recommendedName>
</protein>
<dbReference type="PANTHER" id="PTHR42860">
    <property type="entry name" value="VITAMIN B12-BINDING PROTEIN"/>
    <property type="match status" value="1"/>
</dbReference>
<evidence type="ECO:0000313" key="3">
    <source>
        <dbReference type="Proteomes" id="UP000751190"/>
    </source>
</evidence>
<dbReference type="InterPro" id="IPR002491">
    <property type="entry name" value="ABC_transptr_periplasmic_BD"/>
</dbReference>
<dbReference type="Pfam" id="PF01497">
    <property type="entry name" value="Peripla_BP_2"/>
    <property type="match status" value="1"/>
</dbReference>
<dbReference type="Proteomes" id="UP000751190">
    <property type="component" value="Unassembled WGS sequence"/>
</dbReference>
<proteinExistence type="predicted"/>
<dbReference type="InterPro" id="IPR051030">
    <property type="entry name" value="Vitamin_B12-ABC_binding"/>
</dbReference>
<evidence type="ECO:0000259" key="1">
    <source>
        <dbReference type="PROSITE" id="PS50983"/>
    </source>
</evidence>
<comment type="caution">
    <text evidence="2">The sequence shown here is derived from an EMBL/GenBank/DDBJ whole genome shotgun (WGS) entry which is preliminary data.</text>
</comment>
<dbReference type="SUPFAM" id="SSF53807">
    <property type="entry name" value="Helical backbone' metal receptor"/>
    <property type="match status" value="1"/>
</dbReference>
<sequence>MPPIRVAPRVVSVLPSATEMLCLLGGRGMLVGRSHEDNYPPDVASVPIVTGQRTSFTTSADVDRQVSSALAAGQSLYTLDERLIRELRPDVILTQDICTVCAIDLVTVERLCASMEPRPAIVSLDPLSLGDVLRNLRQIGGAVGLEREAEETIAQLEARIARASATAAAAVAVRGGSRPNVAFVEWPSPVYCGGHWTPQLLRLAGAEHPLNPAPSDTQGAPKSFPVEMRTLVDSAPDVIVVAPCGLGLAACAREVEACLHTDALWRELEAVRAGRVVLVDGDAMFNRPGPRLVDALEWLVWLLHDSSSPIVRAPAAERGRDGGGGQAWRAGPEGCRLELGVAWDTLDGARAAAHAHASAAAESGAAAGQHGCASSDMEDLVSSAHGAAVRTGELQYADPRTGYLVFTELASFGRGYCCGNACRHCPYGHAHVPHARRRARISRSVLVRAARDAAAMAAGEGAWREASALVARSGAPALQLVALDGSEGASRALAQLRAHAHDTLPPARARVEPLAVCFVRGGARADELALGAPLSAGAPLDAANALGVDLLVVVVPDASDGEADSAAAEAERALIALRVALSGCVAPARRGGALELWVPCRASTADAGAACDATDGGVAFAALSQAVGGSGDGTAAPASLVVRMCVATEATEATEAKE</sequence>
<feature type="domain" description="Fe/B12 periplasmic-binding" evidence="1">
    <location>
        <begin position="9"/>
        <end position="307"/>
    </location>
</feature>
<dbReference type="Gene3D" id="3.40.50.1980">
    <property type="entry name" value="Nitrogenase molybdenum iron protein domain"/>
    <property type="match status" value="2"/>
</dbReference>
<gene>
    <name evidence="2" type="ORF">KFE25_008173</name>
</gene>
<dbReference type="Pfam" id="PF17653">
    <property type="entry name" value="DUF5522"/>
    <property type="match status" value="1"/>
</dbReference>
<dbReference type="InterPro" id="IPR040807">
    <property type="entry name" value="DUF5522"/>
</dbReference>
<accession>A0A8J6CBQ6</accession>
<dbReference type="PROSITE" id="PS50983">
    <property type="entry name" value="FE_B12_PBP"/>
    <property type="match status" value="1"/>
</dbReference>
<evidence type="ECO:0000313" key="2">
    <source>
        <dbReference type="EMBL" id="KAG8466794.1"/>
    </source>
</evidence>
<dbReference type="EMBL" id="JAGTXO010000007">
    <property type="protein sequence ID" value="KAG8466794.1"/>
    <property type="molecule type" value="Genomic_DNA"/>
</dbReference>
<organism evidence="2 3">
    <name type="scientific">Diacronema lutheri</name>
    <name type="common">Unicellular marine alga</name>
    <name type="synonym">Monochrysis lutheri</name>
    <dbReference type="NCBI Taxonomy" id="2081491"/>
    <lineage>
        <taxon>Eukaryota</taxon>
        <taxon>Haptista</taxon>
        <taxon>Haptophyta</taxon>
        <taxon>Pavlovophyceae</taxon>
        <taxon>Pavlovales</taxon>
        <taxon>Pavlovaceae</taxon>
        <taxon>Diacronema</taxon>
    </lineage>
</organism>
<dbReference type="AlphaFoldDB" id="A0A8J6CBQ6"/>
<dbReference type="OrthoDB" id="274765at2759"/>